<evidence type="ECO:0000313" key="2">
    <source>
        <dbReference type="Proteomes" id="UP000482960"/>
    </source>
</evidence>
<gene>
    <name evidence="1" type="ORF">Prum_091490</name>
</gene>
<dbReference type="EMBL" id="BLPG01000001">
    <property type="protein sequence ID" value="GFJ95507.1"/>
    <property type="molecule type" value="Genomic_DNA"/>
</dbReference>
<sequence>MTPAQLGSLLADTVRPDLWFLDDLVGCAGKVLARSDDGDLFFVGRSLDSMFDLLSGALADDVSGPQTFRLPFSFQRPAVRVGSWRWRRRPLTGGEQLTARRVLGELGLAPSLLARRDRPATFVDVVDAGSTFGELLGVLAAWIEQERETWPVIRRKLRFVGVTSRRKTSPNTFRWQQHADWTDRLPARSVVNVSLDSTVWSYLGNTQTKLTRSYRPERWLAEADGPDRDEKTRQALAEAVAIVAHGRSTAGRRALARSIDGEPALSQAWLRSIVTRLNRAGEPS</sequence>
<dbReference type="AlphaFoldDB" id="A0A6V8LN42"/>
<dbReference type="Proteomes" id="UP000482960">
    <property type="component" value="Unassembled WGS sequence"/>
</dbReference>
<accession>A0A6V8LN42</accession>
<keyword evidence="2" id="KW-1185">Reference proteome</keyword>
<evidence type="ECO:0000313" key="1">
    <source>
        <dbReference type="EMBL" id="GFJ95507.1"/>
    </source>
</evidence>
<reference evidence="1 2" key="2">
    <citation type="submission" date="2020-03" db="EMBL/GenBank/DDBJ databases">
        <authorList>
            <person name="Ichikawa N."/>
            <person name="Kimura A."/>
            <person name="Kitahashi Y."/>
            <person name="Uohara A."/>
        </authorList>
    </citation>
    <scope>NUCLEOTIDE SEQUENCE [LARGE SCALE GENOMIC DNA]</scope>
    <source>
        <strain evidence="1 2">NBRC 108638</strain>
    </source>
</reference>
<name>A0A6V8LN42_9ACTN</name>
<proteinExistence type="predicted"/>
<comment type="caution">
    <text evidence="1">The sequence shown here is derived from an EMBL/GenBank/DDBJ whole genome shotgun (WGS) entry which is preliminary data.</text>
</comment>
<protein>
    <submittedName>
        <fullName evidence="1">Uncharacterized protein</fullName>
    </submittedName>
</protein>
<reference evidence="1 2" key="1">
    <citation type="submission" date="2020-03" db="EMBL/GenBank/DDBJ databases">
        <title>Whole genome shotgun sequence of Phytohabitans rumicis NBRC 108638.</title>
        <authorList>
            <person name="Komaki H."/>
            <person name="Tamura T."/>
        </authorList>
    </citation>
    <scope>NUCLEOTIDE SEQUENCE [LARGE SCALE GENOMIC DNA]</scope>
    <source>
        <strain evidence="1 2">NBRC 108638</strain>
    </source>
</reference>
<organism evidence="1 2">
    <name type="scientific">Phytohabitans rumicis</name>
    <dbReference type="NCBI Taxonomy" id="1076125"/>
    <lineage>
        <taxon>Bacteria</taxon>
        <taxon>Bacillati</taxon>
        <taxon>Actinomycetota</taxon>
        <taxon>Actinomycetes</taxon>
        <taxon>Micromonosporales</taxon>
        <taxon>Micromonosporaceae</taxon>
    </lineage>
</organism>